<dbReference type="RefSeq" id="WP_091686393.1">
    <property type="nucleotide sequence ID" value="NZ_BAABFM010000048.1"/>
</dbReference>
<dbReference type="SUPFAM" id="SSF51735">
    <property type="entry name" value="NAD(P)-binding Rossmann-fold domains"/>
    <property type="match status" value="1"/>
</dbReference>
<dbReference type="GO" id="GO:0008926">
    <property type="term" value="F:mannitol-1-phosphate 5-dehydrogenase activity"/>
    <property type="evidence" value="ECO:0007669"/>
    <property type="project" value="UniProtKB-EC"/>
</dbReference>
<name>A0A1I5FGV0_9FIRM</name>
<dbReference type="Gene3D" id="3.40.50.720">
    <property type="entry name" value="NAD(P)-binding Rossmann-like Domain"/>
    <property type="match status" value="1"/>
</dbReference>
<organism evidence="5 6">
    <name type="scientific">Anaerocolumna aminovalerica</name>
    <dbReference type="NCBI Taxonomy" id="1527"/>
    <lineage>
        <taxon>Bacteria</taxon>
        <taxon>Bacillati</taxon>
        <taxon>Bacillota</taxon>
        <taxon>Clostridia</taxon>
        <taxon>Lachnospirales</taxon>
        <taxon>Lachnospiraceae</taxon>
        <taxon>Anaerocolumna</taxon>
    </lineage>
</organism>
<gene>
    <name evidence="5" type="ORF">SAMN04489757_1141</name>
</gene>
<comment type="catalytic activity">
    <reaction evidence="2">
        <text>D-mannitol 1-phosphate + NAD(+) = beta-D-fructose 6-phosphate + NADH + H(+)</text>
        <dbReference type="Rhea" id="RHEA:19661"/>
        <dbReference type="ChEBI" id="CHEBI:15378"/>
        <dbReference type="ChEBI" id="CHEBI:57540"/>
        <dbReference type="ChEBI" id="CHEBI:57634"/>
        <dbReference type="ChEBI" id="CHEBI:57945"/>
        <dbReference type="ChEBI" id="CHEBI:61381"/>
        <dbReference type="EC" id="1.1.1.17"/>
    </reaction>
</comment>
<feature type="domain" description="Mannitol dehydrogenase C-terminal" evidence="4">
    <location>
        <begin position="318"/>
        <end position="520"/>
    </location>
</feature>
<dbReference type="EMBL" id="FOWD01000014">
    <property type="protein sequence ID" value="SFO22806.1"/>
    <property type="molecule type" value="Genomic_DNA"/>
</dbReference>
<proteinExistence type="predicted"/>
<keyword evidence="1" id="KW-0560">Oxidoreductase</keyword>
<dbReference type="PANTHER" id="PTHR43362:SF1">
    <property type="entry name" value="MANNITOL DEHYDROGENASE 2-RELATED"/>
    <property type="match status" value="1"/>
</dbReference>
<dbReference type="AlphaFoldDB" id="A0A1I5FGV0"/>
<dbReference type="InterPro" id="IPR050988">
    <property type="entry name" value="Mannitol_DH/Oxidoreductase"/>
</dbReference>
<sequence>MKLKNEELKNVSQWTHAGFQIPSYDREQIEINTKNNPTWIRFGTGNLFRAFPANIQHTILENRRADKGIIAVSGTNYHVISQLFQPHDNLTVLVTLKADGTIEKSVIGSIMESITLDSQNQIHWSRLKEIFSAPSLQLASLTITEKGYSLMNSKKEYYPDVREDFQNGPAAPLNYMSKVTALLYKRFKQGEYPIAMVSMDNCSHNGTKLKESICTIAKMWVKNSLTEPEFEDYLNNTNKVSYPWTMIDKITPRTDENVRKLLKDAGLEDVNDIKTGRNSVAPFVNAEETGYLVIEDDFPNGRPNLEEGGVIFTDRETVDKVEKMKVCTCLNPLHTTLAIFGCLLDYTLIAKEMEDPHLKSLVERIGYQEGLPVVINPGIMNPKAFIDTVLNIRIPNPFINDTPQRIAEDTSQKMAIRFGETIKAYEKRTDLKASQLTYIPLVIAGWCRYLMGINDRGEEMNISPDPLLEELTPYVRDISLGDKGPFHKQLQPILSNPNIFGIDLYKAGLGEKIENYFQELVSDIGAVRETLSKYL</sequence>
<reference evidence="5 6" key="1">
    <citation type="submission" date="2016-10" db="EMBL/GenBank/DDBJ databases">
        <authorList>
            <person name="de Groot N.N."/>
        </authorList>
    </citation>
    <scope>NUCLEOTIDE SEQUENCE [LARGE SCALE GENOMIC DNA]</scope>
    <source>
        <strain evidence="5 6">DSM 1283</strain>
    </source>
</reference>
<evidence type="ECO:0000313" key="5">
    <source>
        <dbReference type="EMBL" id="SFO22806.1"/>
    </source>
</evidence>
<dbReference type="SUPFAM" id="SSF48179">
    <property type="entry name" value="6-phosphogluconate dehydrogenase C-terminal domain-like"/>
    <property type="match status" value="1"/>
</dbReference>
<protein>
    <submittedName>
        <fullName evidence="5">Fructuronate reductase</fullName>
    </submittedName>
</protein>
<dbReference type="InterPro" id="IPR036291">
    <property type="entry name" value="NAD(P)-bd_dom_sf"/>
</dbReference>
<dbReference type="Pfam" id="PF08125">
    <property type="entry name" value="Mannitol_dh_C"/>
    <property type="match status" value="1"/>
</dbReference>
<dbReference type="Pfam" id="PF01232">
    <property type="entry name" value="Mannitol_dh"/>
    <property type="match status" value="1"/>
</dbReference>
<dbReference type="OrthoDB" id="271711at2"/>
<dbReference type="Gene3D" id="1.10.1040.10">
    <property type="entry name" value="N-(1-d-carboxylethyl)-l-norvaline Dehydrogenase, domain 2"/>
    <property type="match status" value="1"/>
</dbReference>
<dbReference type="InterPro" id="IPR013118">
    <property type="entry name" value="Mannitol_DH_C"/>
</dbReference>
<evidence type="ECO:0000259" key="4">
    <source>
        <dbReference type="Pfam" id="PF08125"/>
    </source>
</evidence>
<accession>A0A1I5FGV0</accession>
<evidence type="ECO:0000313" key="6">
    <source>
        <dbReference type="Proteomes" id="UP000198806"/>
    </source>
</evidence>
<dbReference type="InterPro" id="IPR013328">
    <property type="entry name" value="6PGD_dom2"/>
</dbReference>
<dbReference type="STRING" id="1527.SAMN04489757_1141"/>
<dbReference type="Proteomes" id="UP000198806">
    <property type="component" value="Unassembled WGS sequence"/>
</dbReference>
<keyword evidence="6" id="KW-1185">Reference proteome</keyword>
<dbReference type="InterPro" id="IPR013131">
    <property type="entry name" value="Mannitol_DH_N"/>
</dbReference>
<dbReference type="InterPro" id="IPR008927">
    <property type="entry name" value="6-PGluconate_DH-like_C_sf"/>
</dbReference>
<evidence type="ECO:0000256" key="2">
    <source>
        <dbReference type="ARBA" id="ARBA00048615"/>
    </source>
</evidence>
<dbReference type="PANTHER" id="PTHR43362">
    <property type="entry name" value="MANNITOL DEHYDROGENASE DSF1-RELATED"/>
    <property type="match status" value="1"/>
</dbReference>
<feature type="domain" description="Mannitol dehydrogenase N-terminal" evidence="3">
    <location>
        <begin position="40"/>
        <end position="306"/>
    </location>
</feature>
<evidence type="ECO:0000256" key="1">
    <source>
        <dbReference type="ARBA" id="ARBA00023002"/>
    </source>
</evidence>
<evidence type="ECO:0000259" key="3">
    <source>
        <dbReference type="Pfam" id="PF01232"/>
    </source>
</evidence>